<evidence type="ECO:0000259" key="4">
    <source>
        <dbReference type="PROSITE" id="PS50987"/>
    </source>
</evidence>
<dbReference type="HOGENOM" id="CLU_090889_1_0_2"/>
<proteinExistence type="predicted"/>
<dbReference type="EMBL" id="CP000855">
    <property type="protein sequence ID" value="ACJ16719.1"/>
    <property type="molecule type" value="Genomic_DNA"/>
</dbReference>
<evidence type="ECO:0000256" key="2">
    <source>
        <dbReference type="ARBA" id="ARBA00023125"/>
    </source>
</evidence>
<dbReference type="GeneID" id="7018254"/>
<dbReference type="SUPFAM" id="SSF46785">
    <property type="entry name" value="Winged helix' DNA-binding domain"/>
    <property type="match status" value="1"/>
</dbReference>
<dbReference type="PANTHER" id="PTHR33154">
    <property type="entry name" value="TRANSCRIPTIONAL REGULATOR, ARSR FAMILY"/>
    <property type="match status" value="1"/>
</dbReference>
<dbReference type="InterPro" id="IPR036388">
    <property type="entry name" value="WH-like_DNA-bd_sf"/>
</dbReference>
<dbReference type="InterPro" id="IPR051081">
    <property type="entry name" value="HTH_MetalResp_TranReg"/>
</dbReference>
<evidence type="ECO:0000256" key="3">
    <source>
        <dbReference type="ARBA" id="ARBA00023163"/>
    </source>
</evidence>
<dbReference type="Pfam" id="PF01022">
    <property type="entry name" value="HTH_5"/>
    <property type="match status" value="1"/>
</dbReference>
<protein>
    <submittedName>
        <fullName evidence="5">Archaeal heat shock regulator</fullName>
    </submittedName>
</protein>
<name>B6YXA6_THEON</name>
<evidence type="ECO:0000313" key="5">
    <source>
        <dbReference type="EMBL" id="ACJ16719.1"/>
    </source>
</evidence>
<dbReference type="PANTHER" id="PTHR33154:SF33">
    <property type="entry name" value="TRANSCRIPTIONAL REPRESSOR SDPR"/>
    <property type="match status" value="1"/>
</dbReference>
<evidence type="ECO:0000313" key="6">
    <source>
        <dbReference type="Proteomes" id="UP000002727"/>
    </source>
</evidence>
<dbReference type="AlphaFoldDB" id="B6YXA6"/>
<gene>
    <name evidence="5" type="ordered locus">TON_1231</name>
</gene>
<dbReference type="STRING" id="523850.TON_1231"/>
<keyword evidence="3" id="KW-0804">Transcription</keyword>
<dbReference type="RefSeq" id="WP_012572191.1">
    <property type="nucleotide sequence ID" value="NC_011529.1"/>
</dbReference>
<dbReference type="KEGG" id="ton:TON_1231"/>
<dbReference type="CDD" id="cd00090">
    <property type="entry name" value="HTH_ARSR"/>
    <property type="match status" value="1"/>
</dbReference>
<dbReference type="OrthoDB" id="9623at2157"/>
<dbReference type="Gene3D" id="6.10.250.680">
    <property type="match status" value="1"/>
</dbReference>
<keyword evidence="2" id="KW-0238">DNA-binding</keyword>
<sequence>MESNKNMGRLLDILGNETRRRILILLTRRPYFVSELSQELGVGQKAVLEHLRILESAGLIEGRVEKIPRGRPRKYYTIKRGFRLEVLLTPYAFGTEMYEPKAPRPTREYAQARALIKSTEPVEDKIRELVMFLAEIQERIEELIMTKQELEEVRLITETYIENLLRRIAQENEREFERLMREFGPRLPRKILEDLDDF</sequence>
<dbReference type="InterPro" id="IPR011991">
    <property type="entry name" value="ArsR-like_HTH"/>
</dbReference>
<dbReference type="PATRIC" id="fig|523850.10.peg.1238"/>
<keyword evidence="1" id="KW-0805">Transcription regulation</keyword>
<dbReference type="Gene3D" id="1.10.10.10">
    <property type="entry name" value="Winged helix-like DNA-binding domain superfamily/Winged helix DNA-binding domain"/>
    <property type="match status" value="1"/>
</dbReference>
<keyword evidence="6" id="KW-1185">Reference proteome</keyword>
<dbReference type="PROSITE" id="PS50987">
    <property type="entry name" value="HTH_ARSR_2"/>
    <property type="match status" value="1"/>
</dbReference>
<evidence type="ECO:0000256" key="1">
    <source>
        <dbReference type="ARBA" id="ARBA00023015"/>
    </source>
</evidence>
<dbReference type="InterPro" id="IPR036390">
    <property type="entry name" value="WH_DNA-bd_sf"/>
</dbReference>
<organism evidence="5 6">
    <name type="scientific">Thermococcus onnurineus (strain NA1)</name>
    <dbReference type="NCBI Taxonomy" id="523850"/>
    <lineage>
        <taxon>Archaea</taxon>
        <taxon>Methanobacteriati</taxon>
        <taxon>Methanobacteriota</taxon>
        <taxon>Thermococci</taxon>
        <taxon>Thermococcales</taxon>
        <taxon>Thermococcaceae</taxon>
        <taxon>Thermococcus</taxon>
    </lineage>
</organism>
<dbReference type="GO" id="GO:0003677">
    <property type="term" value="F:DNA binding"/>
    <property type="evidence" value="ECO:0007669"/>
    <property type="project" value="UniProtKB-KW"/>
</dbReference>
<dbReference type="SMART" id="SM00418">
    <property type="entry name" value="HTH_ARSR"/>
    <property type="match status" value="1"/>
</dbReference>
<dbReference type="InterPro" id="IPR001845">
    <property type="entry name" value="HTH_ArsR_DNA-bd_dom"/>
</dbReference>
<accession>B6YXA6</accession>
<dbReference type="eggNOG" id="arCOG01684">
    <property type="taxonomic scope" value="Archaea"/>
</dbReference>
<dbReference type="GO" id="GO:0003700">
    <property type="term" value="F:DNA-binding transcription factor activity"/>
    <property type="evidence" value="ECO:0007669"/>
    <property type="project" value="InterPro"/>
</dbReference>
<keyword evidence="5" id="KW-0346">Stress response</keyword>
<feature type="domain" description="HTH arsR-type" evidence="4">
    <location>
        <begin position="1"/>
        <end position="93"/>
    </location>
</feature>
<dbReference type="Proteomes" id="UP000002727">
    <property type="component" value="Chromosome"/>
</dbReference>
<reference evidence="5 6" key="1">
    <citation type="journal article" date="2008" name="J. Bacteriol.">
        <title>The complete genome sequence of Thermococcus onnurineus NA1 reveals a mixed heterotrophic and carboxydotrophic metabolism.</title>
        <authorList>
            <person name="Lee H.S."/>
            <person name="Kang S.G."/>
            <person name="Bae S.S."/>
            <person name="Lim J.K."/>
            <person name="Cho Y."/>
            <person name="Kim Y.J."/>
            <person name="Jeon J.H."/>
            <person name="Cha S.S."/>
            <person name="Kwon K.K."/>
            <person name="Kim H.T."/>
            <person name="Park C.J."/>
            <person name="Lee H.W."/>
            <person name="Kim S.I."/>
            <person name="Chun J."/>
            <person name="Colwell R.R."/>
            <person name="Kim S.J."/>
            <person name="Lee J.H."/>
        </authorList>
    </citation>
    <scope>NUCLEOTIDE SEQUENCE [LARGE SCALE GENOMIC DNA]</scope>
    <source>
        <strain evidence="5 6">NA1</strain>
    </source>
</reference>